<accession>A0A195BKL5</accession>
<dbReference type="EMBL" id="KQ976455">
    <property type="protein sequence ID" value="KYM85183.1"/>
    <property type="molecule type" value="Genomic_DNA"/>
</dbReference>
<dbReference type="Pfam" id="PF24598">
    <property type="entry name" value="DOP1_C"/>
    <property type="match status" value="1"/>
</dbReference>
<gene>
    <name evidence="12" type="ORF">ALC53_04972</name>
</gene>
<evidence type="ECO:0000256" key="7">
    <source>
        <dbReference type="SAM" id="MobiDB-lite"/>
    </source>
</evidence>
<evidence type="ECO:0000256" key="6">
    <source>
        <dbReference type="ARBA" id="ARBA00046326"/>
    </source>
</evidence>
<dbReference type="InterPro" id="IPR040314">
    <property type="entry name" value="DOP1"/>
</dbReference>
<dbReference type="GO" id="GO:0005802">
    <property type="term" value="C:trans-Golgi network"/>
    <property type="evidence" value="ECO:0007669"/>
    <property type="project" value="TreeGrafter"/>
</dbReference>
<feature type="compositionally biased region" description="Basic residues" evidence="7">
    <location>
        <begin position="593"/>
        <end position="602"/>
    </location>
</feature>
<dbReference type="STRING" id="520822.A0A195BKL5"/>
<feature type="compositionally biased region" description="Low complexity" evidence="7">
    <location>
        <begin position="1181"/>
        <end position="1193"/>
    </location>
</feature>
<evidence type="ECO:0000259" key="11">
    <source>
        <dbReference type="Pfam" id="PF24601"/>
    </source>
</evidence>
<comment type="similarity">
    <text evidence="6">Belongs to the DOP1 family.</text>
</comment>
<sequence length="2417" mass="270431">MGSIALEEYELMKDSKYRVYVSAVDKALKSFEYTSEWADLISALGKLNKVLLSHMKFPVIPRRIKISKRLAQCMHPALPSGVHLKALETYDIIFKCMGTNRLSHELFIYSAGLFPLLGHAAMNVRPSLLTVYETHFVPLGERLRPGLSGFLSGVLLGLEDGSDHFDRTNSLLEKVCEGVGAEHFYACLWDCLASNSGIRLPAISFVLAHFNKKLSMEEQKYIMGTNIKIMISALCAGVQDTSVLVQRSALDFLLIGFPMHNNQLTHLDMILLIKAALVTILRRDMSLNRRLFAWLLGTEVSTSILKKKNHAIADTKESVTYFDMYSKEMLVEAIKYLLKEVCEENSQDLKPYRILVSLLDKVDIGPIILDDILFEVFRTFYNACKQFMQTSHTPKANEVVKSANLLFSTLEPSYIWIHCGHLFEKACNTRAKMQVAIEDVVVRPVGSGMPNLVEVCVLTEFLLETVSLDAFIDTPSEHLPGLFYEIISKLLHHNNILSPIEISKSLKLCAKILSKVQPTMITTHVDKCEIDAKLDTSLNSITVPSDNSLTAIPLEKSQSDSKLNKPDTSNISFTEKSPSTRRRANSGGTTKRSEKKSKKKGSKSTSKLNDTYTIQADGSSISVVVSEDTKSLPRNKSMDDIKANCVEIDDISSSVIQSSDSRLSMLKHFKNVTPMGSTGSLCRGPSPAFQAQHSIQDSSVTEDTKCLDIFHLFLDMTTQSEWIETMKIASSLFVELSTFPKYFLPGDDVLVEEEPKFEHVLPDWLKILIVCSCWLQKQPALQLTSIATLLDLVALLKAHNDVETHPKSGEGVTTVVIVPLLKQWHITYLMQYTNVFQVLAHSLWHHLGELPAHKFRMRCVELMHELHHALYNSCDAVENLIGSELTSENPEKRIEAFGRFATLWHLGREIETNPRLRGCLRTFDQSLLKMLDNLQLADNSPLKLQAQSWLLHSLMRGDISRVIDPLLTILLDPSTCRMSVLHVSIQHSNTVLTKNDPVEEKSEIQDDTEGAAKIYAISSVDGNVIYHVSDNVDEDKKWKKGKKKKQAINPVKIKRIFAVTTLATGDNCNHYVTERNQFMKELEVPPSISGNRKISVFVNPLSINCNENSNDSFTEDDSLPSMRKTNLTTELLKNATRFKKIDFDKGSTASLDESLFESANSSLKAKDKSSYKKLNDDVDSSSDSITNSLDSSSPEVTNKQSKQKKETLIMPGSSREVAGTIIKGRYYSTNEFNTNYDHDIGSFEASVEVPSWTMDDDDGELDVSTTAEEYFSNSSSTSIVEEILNEVLDRAMQLCDIGESPKNAKVPQHNAKTNRNVGLGVHNLHSHMLLYCGVYDSARTLYALRTLRNELLTNTRMFLCCAATTGVTNTTKNTVLLNLLARHRKSVFGRNFHGDIANTEFIAAYRSSMYLEVLISVCLYFARSYYPNLGQMRLTYEEIAGNRQVQLASAELLTLIFSELIPIVRDSGKGFSCYIVDLLTKCKVQKVALHCLVSSVMSMKNAHKENEDVSTFTEEIVLFNDPFIDNDVNKCKYRASDHTEAFQIQLLRLLLALIMLEHQCSSQKGEEINSTMSPIPSSPTRASNLIGNTLTLKYVSGAAIPQQPMFLASILSALQLDHMRHLHQHWTTLVTSSLPFMGPSLTSVVTSVIHQLCNNIEHLASYYISEDAILTSKLQDISTVECCLPADYTVTHLEALTYLLHYCLLDTSQQIGFSFNQPLSGTIQTGIPGANPGQIFNNLIHVFMPSPLSPDLSTAKDKSGANELQQHARRTALSHLPRIIASLSALWQAVLATKDNEQASCVVGSPRIVKYQLLELLSPISFHHGANFLAAVAVAWHERRQSSAASKKILPEACPNQQVMVHLVSAIRVMPIDTLVHTVHQVVKTPPPIHGVKQDFSLEVSVLELLYVYMQSNTSQSLIESWASLFSLLKDGLSLTAPAQFLLLAILNEYVQKCPPMQEKKDIKDLQDVSAKLIESCSQIAGACLEQTTWLRRNLAVREDVFEVVEGSSEVTPGTPPNAAYSVQAQAVLAEILAPLLDVSYGSQEKERVVTLLTNLMYNVTPYLKNHTIKNIASFTACSQLLASLSGYQYTRKAWRKDVLDLLLDSAFFQMIPACLPYWRTIIDNLMTHDNTTFRDLMNRVSMAQGSGISIFSSKEQEYEQKAQLLKRLAFVILCSEMDQYHKYMPEIQERLADSLRLPQVIPSIQAQVFLCFRVLLLRMSPQHATSLWPVIVSELVQVFLYIEQELNTDSEEFSSHIKLLSALDSSWAVNASNGLQAHGHPHWLQLQLAAAKLLDLALLLPAHRLPQFQMYKWAFVGDAAAGCTDNNNLSSDFVPHITRIAKLMDSKFKPEGPPPKRNPGELLLTSNNVRSLQDLHHFFSSLSRATCDTYVPINNTQLETVIEQDFLEKMPAVPAR</sequence>
<proteinExistence type="inferred from homology"/>
<evidence type="ECO:0000256" key="1">
    <source>
        <dbReference type="ARBA" id="ARBA00004395"/>
    </source>
</evidence>
<evidence type="ECO:0000256" key="2">
    <source>
        <dbReference type="ARBA" id="ARBA00022448"/>
    </source>
</evidence>
<keyword evidence="3" id="KW-0653">Protein transport</keyword>
<keyword evidence="13" id="KW-1185">Reference proteome</keyword>
<dbReference type="PANTHER" id="PTHR14042:SF24">
    <property type="entry name" value="PROTEIN DOPEY-1 HOMOLOG"/>
    <property type="match status" value="1"/>
</dbReference>
<dbReference type="Pfam" id="PF24601">
    <property type="entry name" value="TPR_DOP1"/>
    <property type="match status" value="1"/>
</dbReference>
<keyword evidence="2" id="KW-0813">Transport</keyword>
<dbReference type="InterPro" id="IPR007249">
    <property type="entry name" value="DOP1_N"/>
</dbReference>
<evidence type="ECO:0000256" key="3">
    <source>
        <dbReference type="ARBA" id="ARBA00022927"/>
    </source>
</evidence>
<name>A0A195BKL5_9HYME</name>
<dbReference type="Pfam" id="PF24597">
    <property type="entry name" value="TPR_DOP1_M"/>
    <property type="match status" value="1"/>
</dbReference>
<dbReference type="InterPro" id="IPR056457">
    <property type="entry name" value="DOP1_C"/>
</dbReference>
<dbReference type="GO" id="GO:0006895">
    <property type="term" value="P:Golgi to endosome transport"/>
    <property type="evidence" value="ECO:0007669"/>
    <property type="project" value="InterPro"/>
</dbReference>
<dbReference type="GO" id="GO:0015031">
    <property type="term" value="P:protein transport"/>
    <property type="evidence" value="ECO:0007669"/>
    <property type="project" value="UniProtKB-KW"/>
</dbReference>
<feature type="region of interest" description="Disordered" evidence="7">
    <location>
        <begin position="1173"/>
        <end position="1210"/>
    </location>
</feature>
<evidence type="ECO:0000313" key="12">
    <source>
        <dbReference type="EMBL" id="KYM85183.1"/>
    </source>
</evidence>
<feature type="domain" description="DOP1-like TPR" evidence="11">
    <location>
        <begin position="1322"/>
        <end position="1706"/>
    </location>
</feature>
<reference evidence="12 13" key="1">
    <citation type="submission" date="2015-09" db="EMBL/GenBank/DDBJ databases">
        <title>Atta colombica WGS genome.</title>
        <authorList>
            <person name="Nygaard S."/>
            <person name="Hu H."/>
            <person name="Boomsma J."/>
            <person name="Zhang G."/>
        </authorList>
    </citation>
    <scope>NUCLEOTIDE SEQUENCE [LARGE SCALE GENOMIC DNA]</scope>
    <source>
        <strain evidence="12">Treedump-2</strain>
        <tissue evidence="12">Whole body</tissue>
    </source>
</reference>
<dbReference type="GO" id="GO:0000139">
    <property type="term" value="C:Golgi membrane"/>
    <property type="evidence" value="ECO:0007669"/>
    <property type="project" value="UniProtKB-SubCell"/>
</dbReference>
<organism evidence="12 13">
    <name type="scientific">Atta colombica</name>
    <dbReference type="NCBI Taxonomy" id="520822"/>
    <lineage>
        <taxon>Eukaryota</taxon>
        <taxon>Metazoa</taxon>
        <taxon>Ecdysozoa</taxon>
        <taxon>Arthropoda</taxon>
        <taxon>Hexapoda</taxon>
        <taxon>Insecta</taxon>
        <taxon>Pterygota</taxon>
        <taxon>Neoptera</taxon>
        <taxon>Endopterygota</taxon>
        <taxon>Hymenoptera</taxon>
        <taxon>Apocrita</taxon>
        <taxon>Aculeata</taxon>
        <taxon>Formicoidea</taxon>
        <taxon>Formicidae</taxon>
        <taxon>Myrmicinae</taxon>
        <taxon>Atta</taxon>
    </lineage>
</organism>
<evidence type="ECO:0000259" key="9">
    <source>
        <dbReference type="Pfam" id="PF24597"/>
    </source>
</evidence>
<dbReference type="PANTHER" id="PTHR14042">
    <property type="entry name" value="DOPEY-RELATED"/>
    <property type="match status" value="1"/>
</dbReference>
<feature type="domain" description="DOP1 N-terminal" evidence="8">
    <location>
        <begin position="14"/>
        <end position="299"/>
    </location>
</feature>
<feature type="compositionally biased region" description="Polar residues" evidence="7">
    <location>
        <begin position="566"/>
        <end position="577"/>
    </location>
</feature>
<comment type="subcellular location">
    <subcellularLocation>
        <location evidence="1">Golgi apparatus membrane</location>
        <topology evidence="1">Peripheral membrane protein</topology>
    </subcellularLocation>
</comment>
<dbReference type="GO" id="GO:0005768">
    <property type="term" value="C:endosome"/>
    <property type="evidence" value="ECO:0007669"/>
    <property type="project" value="TreeGrafter"/>
</dbReference>
<feature type="domain" description="DOP1-like C-terminal" evidence="10">
    <location>
        <begin position="1906"/>
        <end position="2385"/>
    </location>
</feature>
<evidence type="ECO:0000259" key="10">
    <source>
        <dbReference type="Pfam" id="PF24598"/>
    </source>
</evidence>
<evidence type="ECO:0000313" key="13">
    <source>
        <dbReference type="Proteomes" id="UP000078540"/>
    </source>
</evidence>
<evidence type="ECO:0000259" key="8">
    <source>
        <dbReference type="Pfam" id="PF04118"/>
    </source>
</evidence>
<feature type="domain" description="DOP1-like middle TPR" evidence="9">
    <location>
        <begin position="321"/>
        <end position="523"/>
    </location>
</feature>
<dbReference type="InterPro" id="IPR056459">
    <property type="entry name" value="TPR_DOP1"/>
</dbReference>
<dbReference type="Pfam" id="PF04118">
    <property type="entry name" value="Dopey_N"/>
    <property type="match status" value="1"/>
</dbReference>
<protein>
    <submittedName>
        <fullName evidence="12">Protein dopey-1 like protein</fullName>
    </submittedName>
</protein>
<dbReference type="GO" id="GO:0005829">
    <property type="term" value="C:cytosol"/>
    <property type="evidence" value="ECO:0007669"/>
    <property type="project" value="GOC"/>
</dbReference>
<dbReference type="InterPro" id="IPR056458">
    <property type="entry name" value="TPR_DOP1_M"/>
</dbReference>
<evidence type="ECO:0000256" key="5">
    <source>
        <dbReference type="ARBA" id="ARBA00023136"/>
    </source>
</evidence>
<keyword evidence="4" id="KW-0333">Golgi apparatus</keyword>
<dbReference type="Proteomes" id="UP000078540">
    <property type="component" value="Unassembled WGS sequence"/>
</dbReference>
<feature type="region of interest" description="Disordered" evidence="7">
    <location>
        <begin position="552"/>
        <end position="611"/>
    </location>
</feature>
<keyword evidence="5" id="KW-0472">Membrane</keyword>
<evidence type="ECO:0000256" key="4">
    <source>
        <dbReference type="ARBA" id="ARBA00023034"/>
    </source>
</evidence>